<evidence type="ECO:0000256" key="4">
    <source>
        <dbReference type="ARBA" id="ARBA00023268"/>
    </source>
</evidence>
<comment type="caution">
    <text evidence="5">The sequence shown here is derived from an EMBL/GenBank/DDBJ whole genome shotgun (WGS) entry which is preliminary data.</text>
</comment>
<protein>
    <submittedName>
        <fullName evidence="5">Uncharacterized protein</fullName>
    </submittedName>
</protein>
<evidence type="ECO:0000256" key="3">
    <source>
        <dbReference type="ARBA" id="ARBA00023128"/>
    </source>
</evidence>
<evidence type="ECO:0000256" key="2">
    <source>
        <dbReference type="ARBA" id="ARBA00022605"/>
    </source>
</evidence>
<organism evidence="5 6">
    <name type="scientific">Lithohypha guttulata</name>
    <dbReference type="NCBI Taxonomy" id="1690604"/>
    <lineage>
        <taxon>Eukaryota</taxon>
        <taxon>Fungi</taxon>
        <taxon>Dikarya</taxon>
        <taxon>Ascomycota</taxon>
        <taxon>Pezizomycotina</taxon>
        <taxon>Eurotiomycetes</taxon>
        <taxon>Chaetothyriomycetidae</taxon>
        <taxon>Chaetothyriales</taxon>
        <taxon>Trichomeriaceae</taxon>
        <taxon>Lithohypha</taxon>
    </lineage>
</organism>
<dbReference type="SUPFAM" id="SSF56266">
    <property type="entry name" value="DmpA/ArgJ-like"/>
    <property type="match status" value="1"/>
</dbReference>
<accession>A0ABR0JX28</accession>
<keyword evidence="1" id="KW-0055">Arginine biosynthesis</keyword>
<keyword evidence="3" id="KW-0496">Mitochondrion</keyword>
<sequence length="372" mass="40411">MLKGQVVEPVVTENLQGIAIAHGVGNDNSSEMSLAKWAKGAFPASTDSLDWYDPPAHEPEWQPFILGSTKTDGSLKQIFQQLKPPRKSHKLDVKRWKATCKRLSYDGKVRFTNRLVQTDLSGQQYSVSAWGIVSDATSMRGLHIIVCTDADVDSEKMTDILTKVKKIVFSPSLVGSVEGQNDRVVMLSKRTGLRLSDSEVFRSTLQACEDLRELLLLGEPSSTAIFEVVVVNAENDSIAEGVARSVGQSPGIRVNAAGVGQADGCNRLGVSAWDHLKNLPARLKTAFNETTSIELSSLPEDGYGAFLPPVRIADSKRFAEESTESEALFAGGGLSLRINLQPDPSTFGSRSAYTFRSTAWNQALGNTAYTTQ</sequence>
<keyword evidence="6" id="KW-1185">Reference proteome</keyword>
<dbReference type="Proteomes" id="UP001345013">
    <property type="component" value="Unassembled WGS sequence"/>
</dbReference>
<proteinExistence type="predicted"/>
<keyword evidence="4" id="KW-0511">Multifunctional enzyme</keyword>
<dbReference type="InterPro" id="IPR002813">
    <property type="entry name" value="Arg_biosynth_ArgJ"/>
</dbReference>
<evidence type="ECO:0000313" key="5">
    <source>
        <dbReference type="EMBL" id="KAK5077417.1"/>
    </source>
</evidence>
<reference evidence="5 6" key="1">
    <citation type="submission" date="2023-08" db="EMBL/GenBank/DDBJ databases">
        <title>Black Yeasts Isolated from many extreme environments.</title>
        <authorList>
            <person name="Coleine C."/>
            <person name="Stajich J.E."/>
            <person name="Selbmann L."/>
        </authorList>
    </citation>
    <scope>NUCLEOTIDE SEQUENCE [LARGE SCALE GENOMIC DNA]</scope>
    <source>
        <strain evidence="5 6">CCFEE 5885</strain>
    </source>
</reference>
<dbReference type="EMBL" id="JAVRRG010000225">
    <property type="protein sequence ID" value="KAK5077417.1"/>
    <property type="molecule type" value="Genomic_DNA"/>
</dbReference>
<dbReference type="InterPro" id="IPR016117">
    <property type="entry name" value="ArgJ-like_dom_sf"/>
</dbReference>
<evidence type="ECO:0000256" key="1">
    <source>
        <dbReference type="ARBA" id="ARBA00022571"/>
    </source>
</evidence>
<evidence type="ECO:0000313" key="6">
    <source>
        <dbReference type="Proteomes" id="UP001345013"/>
    </source>
</evidence>
<dbReference type="Pfam" id="PF01960">
    <property type="entry name" value="ArgJ"/>
    <property type="match status" value="1"/>
</dbReference>
<keyword evidence="2" id="KW-0028">Amino-acid biosynthesis</keyword>
<gene>
    <name evidence="5" type="ORF">LTR24_009664</name>
</gene>
<name>A0ABR0JX28_9EURO</name>